<dbReference type="Proteomes" id="UP001597111">
    <property type="component" value="Unassembled WGS sequence"/>
</dbReference>
<accession>A0ABD6B7V7</accession>
<evidence type="ECO:0000259" key="3">
    <source>
        <dbReference type="PROSITE" id="PS51186"/>
    </source>
</evidence>
<reference evidence="4 5" key="1">
    <citation type="journal article" date="2019" name="Int. J. Syst. Evol. Microbiol.">
        <title>The Global Catalogue of Microorganisms (GCM) 10K type strain sequencing project: providing services to taxonomists for standard genome sequencing and annotation.</title>
        <authorList>
            <consortium name="The Broad Institute Genomics Platform"/>
            <consortium name="The Broad Institute Genome Sequencing Center for Infectious Disease"/>
            <person name="Wu L."/>
            <person name="Ma J."/>
        </authorList>
    </citation>
    <scope>NUCLEOTIDE SEQUENCE [LARGE SCALE GENOMIC DNA]</scope>
    <source>
        <strain evidence="4 5">CGMCC 1.12285</strain>
    </source>
</reference>
<keyword evidence="1 4" id="KW-0808">Transferase</keyword>
<dbReference type="InterPro" id="IPR050832">
    <property type="entry name" value="Bact_Acetyltransf"/>
</dbReference>
<name>A0ABD6B7V7_9EURY</name>
<dbReference type="SUPFAM" id="SSF55729">
    <property type="entry name" value="Acyl-CoA N-acyltransferases (Nat)"/>
    <property type="match status" value="1"/>
</dbReference>
<dbReference type="PROSITE" id="PS51186">
    <property type="entry name" value="GNAT"/>
    <property type="match status" value="1"/>
</dbReference>
<dbReference type="EC" id="2.3.-.-" evidence="4"/>
<dbReference type="CDD" id="cd04301">
    <property type="entry name" value="NAT_SF"/>
    <property type="match status" value="1"/>
</dbReference>
<organism evidence="4 5">
    <name type="scientific">Halolamina salina</name>
    <dbReference type="NCBI Taxonomy" id="1220023"/>
    <lineage>
        <taxon>Archaea</taxon>
        <taxon>Methanobacteriati</taxon>
        <taxon>Methanobacteriota</taxon>
        <taxon>Stenosarchaea group</taxon>
        <taxon>Halobacteria</taxon>
        <taxon>Halobacteriales</taxon>
        <taxon>Haloferacaceae</taxon>
    </lineage>
</organism>
<dbReference type="AlphaFoldDB" id="A0ABD6B7V7"/>
<dbReference type="InterPro" id="IPR000182">
    <property type="entry name" value="GNAT_dom"/>
</dbReference>
<dbReference type="GO" id="GO:0016746">
    <property type="term" value="F:acyltransferase activity"/>
    <property type="evidence" value="ECO:0007669"/>
    <property type="project" value="UniProtKB-KW"/>
</dbReference>
<dbReference type="RefSeq" id="WP_379731719.1">
    <property type="nucleotide sequence ID" value="NZ_JBHSWZ010000131.1"/>
</dbReference>
<comment type="caution">
    <text evidence="4">The sequence shown here is derived from an EMBL/GenBank/DDBJ whole genome shotgun (WGS) entry which is preliminary data.</text>
</comment>
<sequence length="160" mass="17729">MEIEQATMDDADRIAELWVDLARDQRAHGSHLLAAPNRESVREGLARAIVTEGVLVARTAEGDLAGFVEFAPETGGFRQDVDRGVIENIYVRPSHRGTGVGGDLLTAAERRLLDAGVDRISLEVLADNEAARRFYARHGYRPHRVEMEKAPENDTHSKED</sequence>
<keyword evidence="5" id="KW-1185">Reference proteome</keyword>
<dbReference type="PANTHER" id="PTHR43877">
    <property type="entry name" value="AMINOALKYLPHOSPHONATE N-ACETYLTRANSFERASE-RELATED-RELATED"/>
    <property type="match status" value="1"/>
</dbReference>
<dbReference type="Pfam" id="PF00583">
    <property type="entry name" value="Acetyltransf_1"/>
    <property type="match status" value="1"/>
</dbReference>
<feature type="domain" description="N-acetyltransferase" evidence="3">
    <location>
        <begin position="1"/>
        <end position="160"/>
    </location>
</feature>
<dbReference type="EMBL" id="JBHUDH010000058">
    <property type="protein sequence ID" value="MFD1526025.1"/>
    <property type="molecule type" value="Genomic_DNA"/>
</dbReference>
<evidence type="ECO:0000256" key="1">
    <source>
        <dbReference type="ARBA" id="ARBA00022679"/>
    </source>
</evidence>
<dbReference type="Gene3D" id="3.40.630.30">
    <property type="match status" value="1"/>
</dbReference>
<dbReference type="InterPro" id="IPR016181">
    <property type="entry name" value="Acyl_CoA_acyltransferase"/>
</dbReference>
<gene>
    <name evidence="4" type="ORF">ACFR9S_06870</name>
</gene>
<evidence type="ECO:0000256" key="2">
    <source>
        <dbReference type="ARBA" id="ARBA00023315"/>
    </source>
</evidence>
<dbReference type="PANTHER" id="PTHR43877:SF2">
    <property type="entry name" value="AMINOALKYLPHOSPHONATE N-ACETYLTRANSFERASE-RELATED"/>
    <property type="match status" value="1"/>
</dbReference>
<protein>
    <submittedName>
        <fullName evidence="4">GNAT family N-acetyltransferase</fullName>
        <ecNumber evidence="4">2.3.-.-</ecNumber>
    </submittedName>
</protein>
<keyword evidence="2 4" id="KW-0012">Acyltransferase</keyword>
<evidence type="ECO:0000313" key="5">
    <source>
        <dbReference type="Proteomes" id="UP001597111"/>
    </source>
</evidence>
<evidence type="ECO:0000313" key="4">
    <source>
        <dbReference type="EMBL" id="MFD1526025.1"/>
    </source>
</evidence>
<proteinExistence type="predicted"/>